<feature type="region of interest" description="Disordered" evidence="2">
    <location>
        <begin position="937"/>
        <end position="968"/>
    </location>
</feature>
<evidence type="ECO:0000259" key="3">
    <source>
        <dbReference type="PROSITE" id="PS50158"/>
    </source>
</evidence>
<reference evidence="4" key="1">
    <citation type="submission" date="2022-11" db="UniProtKB">
        <authorList>
            <consortium name="EnsemblMetazoa"/>
        </authorList>
    </citation>
    <scope>IDENTIFICATION</scope>
</reference>
<evidence type="ECO:0000313" key="5">
    <source>
        <dbReference type="Proteomes" id="UP000887568"/>
    </source>
</evidence>
<feature type="region of interest" description="Disordered" evidence="2">
    <location>
        <begin position="1484"/>
        <end position="1508"/>
    </location>
</feature>
<feature type="region of interest" description="Disordered" evidence="2">
    <location>
        <begin position="1390"/>
        <end position="1463"/>
    </location>
</feature>
<dbReference type="GeneID" id="119739888"/>
<feature type="region of interest" description="Disordered" evidence="2">
    <location>
        <begin position="726"/>
        <end position="869"/>
    </location>
</feature>
<keyword evidence="1" id="KW-0862">Zinc</keyword>
<feature type="compositionally biased region" description="Polar residues" evidence="2">
    <location>
        <begin position="800"/>
        <end position="809"/>
    </location>
</feature>
<feature type="compositionally biased region" description="Basic and acidic residues" evidence="2">
    <location>
        <begin position="726"/>
        <end position="756"/>
    </location>
</feature>
<feature type="compositionally biased region" description="Low complexity" evidence="2">
    <location>
        <begin position="178"/>
        <end position="194"/>
    </location>
</feature>
<keyword evidence="5" id="KW-1185">Reference proteome</keyword>
<feature type="compositionally biased region" description="Polar residues" evidence="2">
    <location>
        <begin position="473"/>
        <end position="486"/>
    </location>
</feature>
<evidence type="ECO:0000256" key="1">
    <source>
        <dbReference type="PROSITE-ProRule" id="PRU00047"/>
    </source>
</evidence>
<protein>
    <recommendedName>
        <fullName evidence="3">CCHC-type domain-containing protein</fullName>
    </recommendedName>
</protein>
<organism evidence="4 5">
    <name type="scientific">Patiria miniata</name>
    <name type="common">Bat star</name>
    <name type="synonym">Asterina miniata</name>
    <dbReference type="NCBI Taxonomy" id="46514"/>
    <lineage>
        <taxon>Eukaryota</taxon>
        <taxon>Metazoa</taxon>
        <taxon>Echinodermata</taxon>
        <taxon>Eleutherozoa</taxon>
        <taxon>Asterozoa</taxon>
        <taxon>Asteroidea</taxon>
        <taxon>Valvatacea</taxon>
        <taxon>Valvatida</taxon>
        <taxon>Asterinidae</taxon>
        <taxon>Patiria</taxon>
    </lineage>
</organism>
<sequence>MMQGAPGFGRGMTVDFRDDVSVPSSQRASSRSLVSPPPNEKLRASWTSPDRSNMKVTAHLGQDFTHNEQGQIRSDAMEGPGSLFQEVQRRHMLQEFQKQFKQSEAAGRPPLNQFDSSPRHRQPSLPSMDGEKQWFINFDQQQQQQMKQQQPFVPLHVPPAAIAATPEQLQPKQQQSHVPAPAVSPQQQRSPQVQILKRSPRPTQPIQPPYQQGQHPLQQMLQQQQLSPPPQELQQQRQDQTRRPIQQQAFPSALTPPFLPQNVSPTLLDPISLLPIDTSKPPPPIGVPLPGLPFPPPGPPLVPFSPPNATTQPPLRQPSIPQLPPQPSVYPPQNTRPTPGFRHHPERSKATTHMGGDGSAFTAVPDSVWDNIPLGGGYTPLDSSVKTMSQAFLPRASDLLPQPAGQGGPGQMDQNQSKASIKHKRDGVQSQQKPWARKDKAKGRGMTKKDGQSAGVSPATKPVGAHSAPMPTKQPQETTQALSQEQAKNEYEWQSFKIVRKVRKVLGGLKDEQDAAAAAAEINNIMKAESGRLACFPWPKEQFVALDEILGWAMERPEIVEIVCKLIQELHGQHPENFAEDLTNTIMKRHTQYIKVSTATNKEKLYATFSGLVANMFVLSRSVASDFREIVDKLLDMTVNKWIMCDVQGTAEDPSMLSEVYACCLRALFIIIGPQLDEQKDQKYNKLLRDQVLGNQPRYVKEAMLDLLLLRAVGWKWSLEFKTESTLDSKRQTADDRDSRPETDESQNRVDGEKVPENSPQDSQTNIVDNQEGSNLVRGGGDASSTAPATDANVTAAKETPSQPVTSDVSRLDEGKMQSPSLASDVSVHVPPKNGSCLAQNASDRPDASAGDSQAEQASFNVDGGSTARFKLPDRETAERGAFVLNQTPFQVPYIPSSPVSNSFMASRQTTPHQFVPGVSTASLNSWSPVYLNHPRETKASNEEGSPSKPKLGLSLQTNASKRPETTQDSLLRTVNTAAIGPVGNFSTVPSPSRLMATTVGPAIQLSSQVGITGLAAAESAKQSSTPDTVPQTGGPTSKQLSANNSNCLGKCYHSDGQENDAEDHDTRLQSIKEQGLTEAADFLTRAEKGAISEATDEHQQPDQGQTGTGHRGLPRQKENFWEEESDSTSDLEQLPSASSGDYGPPKVFLPQQELSHQLEGARHGGGQVQLDTQRGQSQGPFYGRSEKGSPSLLAVAAGSPRCGSNVLGRGMMRMEQGGGRASPATGLLTSPLAFIQATTGPTRSAARKDGDTQMMEATVEQTNNSAEAKKSQAVGSLNQKLVSSVINNDPNSTLGQTKDMEARQGNEVGHDTKAPQTLSGDDNAPSLVTVKGLSPRPKGSNIQDTFQPTLDVATDYFGVKGSQNGQRIQDIFRQTAFRAPEFVPEEMDKALDEKGSPTPEGNPGNDDLGKEGCGAPNKGVMAATGPGVTTQRSLVERKEEQPLGTASRSTEPTKQSMACPLCGSNKHRTRQCDVFKMYAPRAKTSNMSNGEPEPEPEIREVQKPKTESKFGQTIFCSKCGQKGHLTYDCPVRGNFNIFK</sequence>
<feature type="compositionally biased region" description="Low complexity" evidence="2">
    <location>
        <begin position="209"/>
        <end position="245"/>
    </location>
</feature>
<feature type="compositionally biased region" description="Basic and acidic residues" evidence="2">
    <location>
        <begin position="1304"/>
        <end position="1314"/>
    </location>
</feature>
<feature type="compositionally biased region" description="Polar residues" evidence="2">
    <location>
        <begin position="167"/>
        <end position="177"/>
    </location>
</feature>
<dbReference type="Gene3D" id="4.10.60.10">
    <property type="entry name" value="Zinc finger, CCHC-type"/>
    <property type="match status" value="1"/>
</dbReference>
<feature type="region of interest" description="Disordered" evidence="2">
    <location>
        <begin position="1"/>
        <end position="52"/>
    </location>
</feature>
<feature type="compositionally biased region" description="Pro residues" evidence="2">
    <location>
        <begin position="321"/>
        <end position="330"/>
    </location>
</feature>
<feature type="region of interest" description="Disordered" evidence="2">
    <location>
        <begin position="398"/>
        <end position="486"/>
    </location>
</feature>
<evidence type="ECO:0000313" key="4">
    <source>
        <dbReference type="EnsemblMetazoa" id="XP_038070938.1"/>
    </source>
</evidence>
<feature type="compositionally biased region" description="Polar residues" evidence="2">
    <location>
        <begin position="1021"/>
        <end position="1043"/>
    </location>
</feature>
<keyword evidence="1" id="KW-0479">Metal-binding</keyword>
<feature type="region of interest" description="Disordered" evidence="2">
    <location>
        <begin position="1018"/>
        <end position="1043"/>
    </location>
</feature>
<dbReference type="Proteomes" id="UP000887568">
    <property type="component" value="Unplaced"/>
</dbReference>
<dbReference type="InterPro" id="IPR001878">
    <property type="entry name" value="Znf_CCHC"/>
</dbReference>
<feature type="compositionally biased region" description="Polar residues" evidence="2">
    <location>
        <begin position="1445"/>
        <end position="1457"/>
    </location>
</feature>
<dbReference type="OMA" id="PWARKDK"/>
<feature type="compositionally biased region" description="Low complexity" evidence="2">
    <location>
        <begin position="21"/>
        <end position="34"/>
    </location>
</feature>
<feature type="region of interest" description="Disordered" evidence="2">
    <location>
        <begin position="100"/>
        <end position="129"/>
    </location>
</feature>
<dbReference type="GO" id="GO:0003676">
    <property type="term" value="F:nucleic acid binding"/>
    <property type="evidence" value="ECO:0007669"/>
    <property type="project" value="InterPro"/>
</dbReference>
<feature type="region of interest" description="Disordered" evidence="2">
    <location>
        <begin position="1304"/>
        <end position="1326"/>
    </location>
</feature>
<dbReference type="GO" id="GO:0008270">
    <property type="term" value="F:zinc ion binding"/>
    <property type="evidence" value="ECO:0007669"/>
    <property type="project" value="UniProtKB-KW"/>
</dbReference>
<dbReference type="OrthoDB" id="5977943at2759"/>
<dbReference type="EnsemblMetazoa" id="XM_038215010.1">
    <property type="protein sequence ID" value="XP_038070938.1"/>
    <property type="gene ID" value="LOC119739888"/>
</dbReference>
<feature type="region of interest" description="Disordered" evidence="2">
    <location>
        <begin position="167"/>
        <end position="245"/>
    </location>
</feature>
<name>A0A914B4F6_PATMI</name>
<dbReference type="SMART" id="SM00343">
    <property type="entry name" value="ZnF_C2HC"/>
    <property type="match status" value="2"/>
</dbReference>
<evidence type="ECO:0000256" key="2">
    <source>
        <dbReference type="SAM" id="MobiDB-lite"/>
    </source>
</evidence>
<feature type="compositionally biased region" description="Pro residues" evidence="2">
    <location>
        <begin position="282"/>
        <end position="306"/>
    </location>
</feature>
<dbReference type="RefSeq" id="XP_038070938.1">
    <property type="nucleotide sequence ID" value="XM_038215010.1"/>
</dbReference>
<feature type="compositionally biased region" description="Basic and acidic residues" evidence="2">
    <location>
        <begin position="1497"/>
        <end position="1508"/>
    </location>
</feature>
<feature type="region of interest" description="Disordered" evidence="2">
    <location>
        <begin position="1093"/>
        <end position="1189"/>
    </location>
</feature>
<feature type="compositionally biased region" description="Polar residues" evidence="2">
    <location>
        <begin position="955"/>
        <end position="968"/>
    </location>
</feature>
<feature type="compositionally biased region" description="Polar residues" evidence="2">
    <location>
        <begin position="1170"/>
        <end position="1180"/>
    </location>
</feature>
<keyword evidence="1" id="KW-0863">Zinc-finger</keyword>
<feature type="compositionally biased region" description="Polar residues" evidence="2">
    <location>
        <begin position="1131"/>
        <end position="1140"/>
    </location>
</feature>
<feature type="region of interest" description="Disordered" evidence="2">
    <location>
        <begin position="282"/>
        <end position="356"/>
    </location>
</feature>
<accession>A0A914B4F6</accession>
<feature type="compositionally biased region" description="Gly residues" evidence="2">
    <location>
        <begin position="1"/>
        <end position="10"/>
    </location>
</feature>
<feature type="domain" description="CCHC-type" evidence="3">
    <location>
        <begin position="1517"/>
        <end position="1531"/>
    </location>
</feature>
<dbReference type="PROSITE" id="PS50158">
    <property type="entry name" value="ZF_CCHC"/>
    <property type="match status" value="1"/>
</dbReference>
<proteinExistence type="predicted"/>
<feature type="compositionally biased region" description="Polar residues" evidence="2">
    <location>
        <begin position="758"/>
        <end position="774"/>
    </location>
</feature>
<feature type="compositionally biased region" description="Polar residues" evidence="2">
    <location>
        <begin position="851"/>
        <end position="860"/>
    </location>
</feature>